<proteinExistence type="predicted"/>
<name>A0ABN7XLN9_GIGMA</name>
<feature type="region of interest" description="Disordered" evidence="1">
    <location>
        <begin position="1"/>
        <end position="30"/>
    </location>
</feature>
<keyword evidence="3" id="KW-1185">Reference proteome</keyword>
<sequence>MSNSKKHSNNMVSSQQSKRSHNNDNDLLFEEPQWINIGNKSSW</sequence>
<dbReference type="Proteomes" id="UP000789901">
    <property type="component" value="Unassembled WGS sequence"/>
</dbReference>
<evidence type="ECO:0000313" key="2">
    <source>
        <dbReference type="EMBL" id="CAG8856238.1"/>
    </source>
</evidence>
<feature type="non-terminal residue" evidence="2">
    <location>
        <position position="43"/>
    </location>
</feature>
<accession>A0ABN7XLN9</accession>
<protein>
    <submittedName>
        <fullName evidence="2">31718_t:CDS:1</fullName>
    </submittedName>
</protein>
<evidence type="ECO:0000313" key="3">
    <source>
        <dbReference type="Proteomes" id="UP000789901"/>
    </source>
</evidence>
<comment type="caution">
    <text evidence="2">The sequence shown here is derived from an EMBL/GenBank/DDBJ whole genome shotgun (WGS) entry which is preliminary data.</text>
</comment>
<reference evidence="2 3" key="1">
    <citation type="submission" date="2021-06" db="EMBL/GenBank/DDBJ databases">
        <authorList>
            <person name="Kallberg Y."/>
            <person name="Tangrot J."/>
            <person name="Rosling A."/>
        </authorList>
    </citation>
    <scope>NUCLEOTIDE SEQUENCE [LARGE SCALE GENOMIC DNA]</scope>
    <source>
        <strain evidence="2 3">120-4 pot B 10/14</strain>
    </source>
</reference>
<organism evidence="2 3">
    <name type="scientific">Gigaspora margarita</name>
    <dbReference type="NCBI Taxonomy" id="4874"/>
    <lineage>
        <taxon>Eukaryota</taxon>
        <taxon>Fungi</taxon>
        <taxon>Fungi incertae sedis</taxon>
        <taxon>Mucoromycota</taxon>
        <taxon>Glomeromycotina</taxon>
        <taxon>Glomeromycetes</taxon>
        <taxon>Diversisporales</taxon>
        <taxon>Gigasporaceae</taxon>
        <taxon>Gigaspora</taxon>
    </lineage>
</organism>
<dbReference type="EMBL" id="CAJVQB010157580">
    <property type="protein sequence ID" value="CAG8856238.1"/>
    <property type="molecule type" value="Genomic_DNA"/>
</dbReference>
<gene>
    <name evidence="2" type="ORF">GMARGA_LOCUS45059</name>
</gene>
<evidence type="ECO:0000256" key="1">
    <source>
        <dbReference type="SAM" id="MobiDB-lite"/>
    </source>
</evidence>